<protein>
    <submittedName>
        <fullName evidence="2">Uncharacterized protein</fullName>
    </submittedName>
</protein>
<organism evidence="2">
    <name type="scientific">mine drainage metagenome</name>
    <dbReference type="NCBI Taxonomy" id="410659"/>
    <lineage>
        <taxon>unclassified sequences</taxon>
        <taxon>metagenomes</taxon>
        <taxon>ecological metagenomes</taxon>
    </lineage>
</organism>
<sequence length="38" mass="4279">MQEDLVTGPFVPRIEPEPAPRQKTTCHATPITSHYSSR</sequence>
<gene>
    <name evidence="2" type="ORF">CARN4_2079</name>
</gene>
<reference evidence="2" key="1">
    <citation type="submission" date="2009-10" db="EMBL/GenBank/DDBJ databases">
        <title>Diversity of trophic interactions inside an arsenic-rich microbial ecosystem.</title>
        <authorList>
            <person name="Bertin P.N."/>
            <person name="Heinrich-Salmeron A."/>
            <person name="Pelletier E."/>
            <person name="Goulhen-Chollet F."/>
            <person name="Arsene-Ploetze F."/>
            <person name="Gallien S."/>
            <person name="Calteau A."/>
            <person name="Vallenet D."/>
            <person name="Casiot C."/>
            <person name="Chane-Woon-Ming B."/>
            <person name="Giloteaux L."/>
            <person name="Barakat M."/>
            <person name="Bonnefoy V."/>
            <person name="Bruneel O."/>
            <person name="Chandler M."/>
            <person name="Cleiss J."/>
            <person name="Duran R."/>
            <person name="Elbaz-Poulichet F."/>
            <person name="Fonknechten N."/>
            <person name="Lauga B."/>
            <person name="Mornico D."/>
            <person name="Ortet P."/>
            <person name="Schaeffer C."/>
            <person name="Siguier P."/>
            <person name="Alexander Thil Smith A."/>
            <person name="Van Dorsselaer A."/>
            <person name="Weissenbach J."/>
            <person name="Medigue C."/>
            <person name="Le Paslier D."/>
        </authorList>
    </citation>
    <scope>NUCLEOTIDE SEQUENCE</scope>
</reference>
<proteinExistence type="predicted"/>
<dbReference type="EMBL" id="CABO01000028">
    <property type="protein sequence ID" value="CBI01884.1"/>
    <property type="molecule type" value="Genomic_DNA"/>
</dbReference>
<evidence type="ECO:0000313" key="2">
    <source>
        <dbReference type="EMBL" id="CBI01884.1"/>
    </source>
</evidence>
<comment type="caution">
    <text evidence="2">The sequence shown here is derived from an EMBL/GenBank/DDBJ whole genome shotgun (WGS) entry which is preliminary data.</text>
</comment>
<accession>E6Q4G2</accession>
<evidence type="ECO:0000256" key="1">
    <source>
        <dbReference type="SAM" id="MobiDB-lite"/>
    </source>
</evidence>
<dbReference type="AlphaFoldDB" id="E6Q4G2"/>
<feature type="region of interest" description="Disordered" evidence="1">
    <location>
        <begin position="1"/>
        <end position="38"/>
    </location>
</feature>
<feature type="compositionally biased region" description="Polar residues" evidence="1">
    <location>
        <begin position="22"/>
        <end position="38"/>
    </location>
</feature>
<name>E6Q4G2_9ZZZZ</name>